<dbReference type="Proteomes" id="UP000582016">
    <property type="component" value="Unassembled WGS sequence"/>
</dbReference>
<accession>A0A8H5JR72</accession>
<sequence>MTFLSGDVRAYDQFSQFIEARDGYDQQQQQHGGREQSLTQEITASNIRDHYRPVPLGDGDHILYTDPRTGTLSLGSDATGGSLDRLICKAQFRPPMNTTSTLPVLYTAVPDTRFGVCVMATYSIGSGYDSLREDILARPINSDPSISSDTDKQMIVLYMIPPDVLAVISHGLCRQHCMNAAQHDENGSLLVEIESRPKGSCIEIDSEVDGFAEVTTYPLEIRGLPVAICCNLVELALDSGADMILWAFCEQGWARAWALRVGHQDTPHRTVVEANGSLRQVDAKGDYNMTEEEQVVAAPDVSFKALTSAEIALKIKPDTTGQIPPTYDHGSLVTKIIFREW</sequence>
<proteinExistence type="predicted"/>
<comment type="caution">
    <text evidence="1">The sequence shown here is derived from an EMBL/GenBank/DDBJ whole genome shotgun (WGS) entry which is preliminary data.</text>
</comment>
<keyword evidence="2" id="KW-1185">Reference proteome</keyword>
<dbReference type="AlphaFoldDB" id="A0A8H5JR72"/>
<name>A0A8H5JR72_9HYPO</name>
<evidence type="ECO:0000313" key="2">
    <source>
        <dbReference type="Proteomes" id="UP000582016"/>
    </source>
</evidence>
<dbReference type="EMBL" id="JAAOAQ010000248">
    <property type="protein sequence ID" value="KAF5559774.1"/>
    <property type="molecule type" value="Genomic_DNA"/>
</dbReference>
<organism evidence="1 2">
    <name type="scientific">Fusarium phyllophilum</name>
    <dbReference type="NCBI Taxonomy" id="47803"/>
    <lineage>
        <taxon>Eukaryota</taxon>
        <taxon>Fungi</taxon>
        <taxon>Dikarya</taxon>
        <taxon>Ascomycota</taxon>
        <taxon>Pezizomycotina</taxon>
        <taxon>Sordariomycetes</taxon>
        <taxon>Hypocreomycetidae</taxon>
        <taxon>Hypocreales</taxon>
        <taxon>Nectriaceae</taxon>
        <taxon>Fusarium</taxon>
        <taxon>Fusarium fujikuroi species complex</taxon>
    </lineage>
</organism>
<reference evidence="1 2" key="1">
    <citation type="submission" date="2020-05" db="EMBL/GenBank/DDBJ databases">
        <title>Identification and distribution of gene clusters putatively required for synthesis of sphingolipid metabolism inhibitors in phylogenetically diverse species of the filamentous fungus Fusarium.</title>
        <authorList>
            <person name="Kim H.-S."/>
            <person name="Busman M."/>
            <person name="Brown D.W."/>
            <person name="Divon H."/>
            <person name="Uhlig S."/>
            <person name="Proctor R.H."/>
        </authorList>
    </citation>
    <scope>NUCLEOTIDE SEQUENCE [LARGE SCALE GENOMIC DNA]</scope>
    <source>
        <strain evidence="1 2">NRRL 13617</strain>
    </source>
</reference>
<dbReference type="OrthoDB" id="1689567at2759"/>
<gene>
    <name evidence="1" type="ORF">FPHYL_6955</name>
</gene>
<evidence type="ECO:0000313" key="1">
    <source>
        <dbReference type="EMBL" id="KAF5559774.1"/>
    </source>
</evidence>
<protein>
    <submittedName>
        <fullName evidence="1">Calcium permeable stress-gated cation channel 1</fullName>
    </submittedName>
</protein>